<sequence length="308" mass="34323">MKLPAMYLALAAIAVASPAHAQRDETAPVSERTREAIATGEIYRAVGEWRLSSRDDGCSITRNFAHDGDRFTLSLKRIHPGHDVIQYALIGDLNRRRRPIEAGFVPGPELRVNYRVAEGSMGDREGYVYAGPLFMPEPDREVQAGEYVLAQATEYYVVQNAQRRPLVLQTGSMRPALQSLDNCLRDQLESYGVAMSGPDVAVRAPRVTNMGELSAQVSRNYPIGARAEGYQGIVRLRLIVDGQGDIVRCHHADFLAARLLREDACRMMQEHATFVPARNRSGEGVPGYFFQNIVYDLNSIFDVSRTRP</sequence>
<dbReference type="InterPro" id="IPR037682">
    <property type="entry name" value="TonB_C"/>
</dbReference>
<dbReference type="Proteomes" id="UP000285232">
    <property type="component" value="Unassembled WGS sequence"/>
</dbReference>
<dbReference type="Gene3D" id="3.30.1150.10">
    <property type="match status" value="1"/>
</dbReference>
<reference evidence="3 4" key="1">
    <citation type="journal article" date="2017" name="Int. J. Syst. Evol. Microbiol.">
        <title>Erythrobacter aquimixticola sp. nov., isolated from the junction between the ocean and a freshwater spring.</title>
        <authorList>
            <person name="Park S."/>
            <person name="Jung Y.T."/>
            <person name="Choi S.J."/>
            <person name="Yoon J.H."/>
        </authorList>
    </citation>
    <scope>NUCLEOTIDE SEQUENCE [LARGE SCALE GENOMIC DNA]</scope>
    <source>
        <strain evidence="3 4">JSSK-14</strain>
    </source>
</reference>
<dbReference type="GO" id="GO:0055085">
    <property type="term" value="P:transmembrane transport"/>
    <property type="evidence" value="ECO:0007669"/>
    <property type="project" value="InterPro"/>
</dbReference>
<dbReference type="EMBL" id="RAHX01000001">
    <property type="protein sequence ID" value="RJY09623.1"/>
    <property type="molecule type" value="Genomic_DNA"/>
</dbReference>
<feature type="domain" description="TonB C-terminal" evidence="2">
    <location>
        <begin position="206"/>
        <end position="304"/>
    </location>
</feature>
<dbReference type="OrthoDB" id="7585155at2"/>
<comment type="caution">
    <text evidence="3">The sequence shown here is derived from an EMBL/GenBank/DDBJ whole genome shotgun (WGS) entry which is preliminary data.</text>
</comment>
<dbReference type="Pfam" id="PF03544">
    <property type="entry name" value="TonB_C"/>
    <property type="match status" value="1"/>
</dbReference>
<keyword evidence="1" id="KW-0732">Signal</keyword>
<evidence type="ECO:0000313" key="3">
    <source>
        <dbReference type="EMBL" id="RJY09623.1"/>
    </source>
</evidence>
<evidence type="ECO:0000259" key="2">
    <source>
        <dbReference type="PROSITE" id="PS52015"/>
    </source>
</evidence>
<feature type="chain" id="PRO_5019530857" description="TonB C-terminal domain-containing protein" evidence="1">
    <location>
        <begin position="22"/>
        <end position="308"/>
    </location>
</feature>
<gene>
    <name evidence="3" type="ORF">D6201_09865</name>
</gene>
<feature type="signal peptide" evidence="1">
    <location>
        <begin position="1"/>
        <end position="21"/>
    </location>
</feature>
<dbReference type="AlphaFoldDB" id="A0A419RV06"/>
<organism evidence="3 4">
    <name type="scientific">Aurantiacibacter aquimixticola</name>
    <dbReference type="NCBI Taxonomy" id="1958945"/>
    <lineage>
        <taxon>Bacteria</taxon>
        <taxon>Pseudomonadati</taxon>
        <taxon>Pseudomonadota</taxon>
        <taxon>Alphaproteobacteria</taxon>
        <taxon>Sphingomonadales</taxon>
        <taxon>Erythrobacteraceae</taxon>
        <taxon>Aurantiacibacter</taxon>
    </lineage>
</organism>
<dbReference type="RefSeq" id="WP_120048632.1">
    <property type="nucleotide sequence ID" value="NZ_RAHX01000001.1"/>
</dbReference>
<protein>
    <recommendedName>
        <fullName evidence="2">TonB C-terminal domain-containing protein</fullName>
    </recommendedName>
</protein>
<evidence type="ECO:0000256" key="1">
    <source>
        <dbReference type="SAM" id="SignalP"/>
    </source>
</evidence>
<keyword evidence="4" id="KW-1185">Reference proteome</keyword>
<accession>A0A419RV06</accession>
<proteinExistence type="predicted"/>
<evidence type="ECO:0000313" key="4">
    <source>
        <dbReference type="Proteomes" id="UP000285232"/>
    </source>
</evidence>
<dbReference type="PROSITE" id="PS52015">
    <property type="entry name" value="TONB_CTD"/>
    <property type="match status" value="1"/>
</dbReference>
<dbReference type="SUPFAM" id="SSF74653">
    <property type="entry name" value="TolA/TonB C-terminal domain"/>
    <property type="match status" value="1"/>
</dbReference>
<name>A0A419RV06_9SPHN</name>